<evidence type="ECO:0000256" key="5">
    <source>
        <dbReference type="ARBA" id="ARBA00023110"/>
    </source>
</evidence>
<evidence type="ECO:0000256" key="4">
    <source>
        <dbReference type="ARBA" id="ARBA00022786"/>
    </source>
</evidence>
<dbReference type="GO" id="GO:0000209">
    <property type="term" value="P:protein polyubiquitination"/>
    <property type="evidence" value="ECO:0007669"/>
    <property type="project" value="TreeGrafter"/>
</dbReference>
<evidence type="ECO:0000256" key="1">
    <source>
        <dbReference type="ARBA" id="ARBA00000900"/>
    </source>
</evidence>
<dbReference type="SMART" id="SM00504">
    <property type="entry name" value="Ubox"/>
    <property type="match status" value="1"/>
</dbReference>
<dbReference type="PANTHER" id="PTHR46803:SF2">
    <property type="entry name" value="E3 UBIQUITIN-PROTEIN LIGASE CHIP"/>
    <property type="match status" value="1"/>
</dbReference>
<protein>
    <recommendedName>
        <fullName evidence="6">U-box domain-containing protein</fullName>
    </recommendedName>
</protein>
<dbReference type="SUPFAM" id="SSF57850">
    <property type="entry name" value="RING/U-box"/>
    <property type="match status" value="1"/>
</dbReference>
<name>A0A3M7C5C5_HORWE</name>
<dbReference type="InterPro" id="IPR003613">
    <property type="entry name" value="Ubox_domain"/>
</dbReference>
<proteinExistence type="predicted"/>
<dbReference type="SUPFAM" id="SSF48452">
    <property type="entry name" value="TPR-like"/>
    <property type="match status" value="1"/>
</dbReference>
<dbReference type="SMART" id="SM00028">
    <property type="entry name" value="TPR"/>
    <property type="match status" value="3"/>
</dbReference>
<dbReference type="GO" id="GO:0003755">
    <property type="term" value="F:peptidyl-prolyl cis-trans isomerase activity"/>
    <property type="evidence" value="ECO:0007669"/>
    <property type="project" value="UniProtKB-KW"/>
</dbReference>
<dbReference type="GO" id="GO:0051087">
    <property type="term" value="F:protein-folding chaperone binding"/>
    <property type="evidence" value="ECO:0007669"/>
    <property type="project" value="TreeGrafter"/>
</dbReference>
<dbReference type="PANTHER" id="PTHR46803">
    <property type="entry name" value="E3 UBIQUITIN-PROTEIN LIGASE CHIP"/>
    <property type="match status" value="1"/>
</dbReference>
<gene>
    <name evidence="7" type="ORF">D0864_15120</name>
</gene>
<dbReference type="EMBL" id="QWIO01003099">
    <property type="protein sequence ID" value="RMY47164.1"/>
    <property type="molecule type" value="Genomic_DNA"/>
</dbReference>
<dbReference type="AlphaFoldDB" id="A0A3M7C5C5"/>
<dbReference type="Gene3D" id="3.30.40.10">
    <property type="entry name" value="Zinc/RING finger domain, C3HC4 (zinc finger)"/>
    <property type="match status" value="1"/>
</dbReference>
<comment type="caution">
    <text evidence="7">The sequence shown here is derived from an EMBL/GenBank/DDBJ whole genome shotgun (WGS) entry which is preliminary data.</text>
</comment>
<keyword evidence="4" id="KW-0833">Ubl conjugation pathway</keyword>
<keyword evidence="2" id="KW-0808">Transferase</keyword>
<evidence type="ECO:0000313" key="7">
    <source>
        <dbReference type="EMBL" id="RMY47164.1"/>
    </source>
</evidence>
<reference evidence="7 8" key="1">
    <citation type="journal article" date="2018" name="BMC Genomics">
        <title>Genomic evidence for intraspecific hybridization in a clonal and extremely halotolerant yeast.</title>
        <authorList>
            <person name="Gostincar C."/>
            <person name="Stajich J.E."/>
            <person name="Zupancic J."/>
            <person name="Zalar P."/>
            <person name="Gunde-Cimerman N."/>
        </authorList>
    </citation>
    <scope>NUCLEOTIDE SEQUENCE [LARGE SCALE GENOMIC DNA]</scope>
    <source>
        <strain evidence="7 8">EXF-10513</strain>
    </source>
</reference>
<dbReference type="InterPro" id="IPR013083">
    <property type="entry name" value="Znf_RING/FYVE/PHD"/>
</dbReference>
<dbReference type="InterPro" id="IPR011990">
    <property type="entry name" value="TPR-like_helical_dom_sf"/>
</dbReference>
<comment type="catalytic activity">
    <reaction evidence="1">
        <text>S-ubiquitinyl-[E2 ubiquitin-conjugating enzyme]-L-cysteine + [acceptor protein]-L-lysine = [E2 ubiquitin-conjugating enzyme]-L-cysteine + N(6)-ubiquitinyl-[acceptor protein]-L-lysine.</text>
        <dbReference type="EC" id="2.3.2.27"/>
    </reaction>
</comment>
<sequence length="343" mass="39121">MASYAAEQLKDKGNLAFRNGSYAEAEDFYTQAIQKYSRNPLIFTNRANARLKLQQWDGAVNDCLKSLEITAAGTAQNHKAYYFLAQAQLALHHPHEALSSALTAYEQVRDPKPNAKIGPRDLEVFSAFVLKCKKAKFAVRDRERLRRQGDLRAELEGLLEERRQREVGSVAGLLERGEIGQVEASVWGSSLFFSFFFFWPPFPRLAFFSRFSLATSSSTSFLFICYRRERTQEAHETFTRQTADLVTVFASADPTKVGTHHQPREVPDHLVDMITFEPMHDPVITKNGHSYERATLYEHLKRSPTDPLTRDPLTIDELRSNFGLKAACDEFWESGASEWIGDW</sequence>
<keyword evidence="5" id="KW-0413">Isomerase</keyword>
<evidence type="ECO:0000259" key="6">
    <source>
        <dbReference type="PROSITE" id="PS51698"/>
    </source>
</evidence>
<dbReference type="GO" id="GO:0043161">
    <property type="term" value="P:proteasome-mediated ubiquitin-dependent protein catabolic process"/>
    <property type="evidence" value="ECO:0007669"/>
    <property type="project" value="TreeGrafter"/>
</dbReference>
<dbReference type="Pfam" id="PF04564">
    <property type="entry name" value="U-box"/>
    <property type="match status" value="1"/>
</dbReference>
<dbReference type="PROSITE" id="PS51698">
    <property type="entry name" value="U_BOX"/>
    <property type="match status" value="1"/>
</dbReference>
<keyword evidence="3" id="KW-0677">Repeat</keyword>
<accession>A0A3M7C5C5</accession>
<dbReference type="Proteomes" id="UP000269539">
    <property type="component" value="Unassembled WGS sequence"/>
</dbReference>
<dbReference type="GO" id="GO:0061630">
    <property type="term" value="F:ubiquitin protein ligase activity"/>
    <property type="evidence" value="ECO:0007669"/>
    <property type="project" value="UniProtKB-EC"/>
</dbReference>
<dbReference type="InterPro" id="IPR019734">
    <property type="entry name" value="TPR_rpt"/>
</dbReference>
<dbReference type="Gene3D" id="1.25.40.10">
    <property type="entry name" value="Tetratricopeptide repeat domain"/>
    <property type="match status" value="1"/>
</dbReference>
<dbReference type="GO" id="GO:0005737">
    <property type="term" value="C:cytoplasm"/>
    <property type="evidence" value="ECO:0007669"/>
    <property type="project" value="TreeGrafter"/>
</dbReference>
<dbReference type="GO" id="GO:0045862">
    <property type="term" value="P:positive regulation of proteolysis"/>
    <property type="evidence" value="ECO:0007669"/>
    <property type="project" value="TreeGrafter"/>
</dbReference>
<keyword evidence="5" id="KW-0697">Rotamase</keyword>
<evidence type="ECO:0000256" key="3">
    <source>
        <dbReference type="ARBA" id="ARBA00022737"/>
    </source>
</evidence>
<dbReference type="GO" id="GO:0006515">
    <property type="term" value="P:protein quality control for misfolded or incompletely synthesized proteins"/>
    <property type="evidence" value="ECO:0007669"/>
    <property type="project" value="TreeGrafter"/>
</dbReference>
<dbReference type="GO" id="GO:0071218">
    <property type="term" value="P:cellular response to misfolded protein"/>
    <property type="evidence" value="ECO:0007669"/>
    <property type="project" value="TreeGrafter"/>
</dbReference>
<organism evidence="7 8">
    <name type="scientific">Hortaea werneckii</name>
    <name type="common">Black yeast</name>
    <name type="synonym">Cladosporium werneckii</name>
    <dbReference type="NCBI Taxonomy" id="91943"/>
    <lineage>
        <taxon>Eukaryota</taxon>
        <taxon>Fungi</taxon>
        <taxon>Dikarya</taxon>
        <taxon>Ascomycota</taxon>
        <taxon>Pezizomycotina</taxon>
        <taxon>Dothideomycetes</taxon>
        <taxon>Dothideomycetidae</taxon>
        <taxon>Mycosphaerellales</taxon>
        <taxon>Teratosphaeriaceae</taxon>
        <taxon>Hortaea</taxon>
    </lineage>
</organism>
<evidence type="ECO:0000313" key="8">
    <source>
        <dbReference type="Proteomes" id="UP000269539"/>
    </source>
</evidence>
<evidence type="ECO:0000256" key="2">
    <source>
        <dbReference type="ARBA" id="ARBA00022679"/>
    </source>
</evidence>
<feature type="domain" description="U-box" evidence="6">
    <location>
        <begin position="265"/>
        <end position="338"/>
    </location>
</feature>